<keyword evidence="6" id="KW-0472">Membrane</keyword>
<keyword evidence="5" id="KW-0732">Signal</keyword>
<comment type="subcellular location">
    <subcellularLocation>
        <location evidence="1">Cell envelope</location>
    </subcellularLocation>
    <subcellularLocation>
        <location evidence="2">Cell outer membrane</location>
    </subcellularLocation>
    <subcellularLocation>
        <location evidence="3">Secreted</location>
    </subcellularLocation>
</comment>
<evidence type="ECO:0000256" key="1">
    <source>
        <dbReference type="ARBA" id="ARBA00004196"/>
    </source>
</evidence>
<evidence type="ECO:0000256" key="2">
    <source>
        <dbReference type="ARBA" id="ARBA00004442"/>
    </source>
</evidence>
<feature type="compositionally biased region" description="Basic and acidic residues" evidence="8">
    <location>
        <begin position="1"/>
        <end position="16"/>
    </location>
</feature>
<evidence type="ECO:0000256" key="8">
    <source>
        <dbReference type="SAM" id="MobiDB-lite"/>
    </source>
</evidence>
<name>A0ABX9M6K2_9LEPT</name>
<dbReference type="NCBIfam" id="TIGR01376">
    <property type="entry name" value="POMP_repeat"/>
    <property type="match status" value="1"/>
</dbReference>
<evidence type="ECO:0000256" key="6">
    <source>
        <dbReference type="ARBA" id="ARBA00023136"/>
    </source>
</evidence>
<comment type="caution">
    <text evidence="9">The sequence shown here is derived from an EMBL/GenBank/DDBJ whole genome shotgun (WGS) entry which is preliminary data.</text>
</comment>
<sequence length="59" mass="6623">MESDLFKKSKENKNSSKGEGGAFASEDFSYKDRCGLFARSFSSIGERTSNKKRSFLSML</sequence>
<evidence type="ECO:0000313" key="9">
    <source>
        <dbReference type="EMBL" id="RHX80623.1"/>
    </source>
</evidence>
<keyword evidence="10" id="KW-1185">Reference proteome</keyword>
<evidence type="ECO:0000256" key="4">
    <source>
        <dbReference type="ARBA" id="ARBA00022525"/>
    </source>
</evidence>
<keyword evidence="7" id="KW-0998">Cell outer membrane</keyword>
<evidence type="ECO:0000256" key="7">
    <source>
        <dbReference type="ARBA" id="ARBA00023237"/>
    </source>
</evidence>
<evidence type="ECO:0000256" key="3">
    <source>
        <dbReference type="ARBA" id="ARBA00004613"/>
    </source>
</evidence>
<dbReference type="InterPro" id="IPR003368">
    <property type="entry name" value="POMP_repeat"/>
</dbReference>
<dbReference type="EMBL" id="QHCR01000003">
    <property type="protein sequence ID" value="RHX80623.1"/>
    <property type="molecule type" value="Genomic_DNA"/>
</dbReference>
<evidence type="ECO:0000256" key="5">
    <source>
        <dbReference type="ARBA" id="ARBA00022729"/>
    </source>
</evidence>
<accession>A0ABX9M6K2</accession>
<feature type="region of interest" description="Disordered" evidence="8">
    <location>
        <begin position="1"/>
        <end position="25"/>
    </location>
</feature>
<protein>
    <submittedName>
        <fullName evidence="9">Uncharacterized protein</fullName>
    </submittedName>
</protein>
<reference evidence="10" key="1">
    <citation type="submission" date="2018-05" db="EMBL/GenBank/DDBJ databases">
        <title>Leptospira yasudae sp. nov. and Leptospira stimsonii sp. nov., two pathogenic species of the genus Leptospira isolated from environmental sources.</title>
        <authorList>
            <person name="Casanovas-Massana A."/>
            <person name="Hamond C."/>
            <person name="Santos L.A."/>
            <person name="Hacker K.P."/>
            <person name="Balassiano I."/>
            <person name="Medeiros M.A."/>
            <person name="Reis M.G."/>
            <person name="Ko A.I."/>
            <person name="Wunder E.A."/>
        </authorList>
    </citation>
    <scope>NUCLEOTIDE SEQUENCE [LARGE SCALE GENOMIC DNA]</scope>
    <source>
        <strain evidence="10">B21</strain>
    </source>
</reference>
<dbReference type="Proteomes" id="UP000285569">
    <property type="component" value="Unassembled WGS sequence"/>
</dbReference>
<gene>
    <name evidence="9" type="ORF">DLM77_06955</name>
</gene>
<evidence type="ECO:0000313" key="10">
    <source>
        <dbReference type="Proteomes" id="UP000285569"/>
    </source>
</evidence>
<keyword evidence="4" id="KW-0964">Secreted</keyword>
<proteinExistence type="predicted"/>
<organism evidence="9 10">
    <name type="scientific">Leptospira yasudae</name>
    <dbReference type="NCBI Taxonomy" id="2202201"/>
    <lineage>
        <taxon>Bacteria</taxon>
        <taxon>Pseudomonadati</taxon>
        <taxon>Spirochaetota</taxon>
        <taxon>Spirochaetia</taxon>
        <taxon>Leptospirales</taxon>
        <taxon>Leptospiraceae</taxon>
        <taxon>Leptospira</taxon>
    </lineage>
</organism>
<reference evidence="9 10" key="2">
    <citation type="journal article" date="2020" name="Int. J. Syst. Evol. Microbiol.">
        <title>Leptospira yasudae sp. nov. and Leptospira stimsonii sp. nov., two new species of the pathogenic group isolated from environmental sources.</title>
        <authorList>
            <person name="Casanovas-Massana A."/>
            <person name="Hamond C."/>
            <person name="Santos L.A."/>
            <person name="de Oliveira D."/>
            <person name="Hacker K.P."/>
            <person name="Balassiano I."/>
            <person name="Costa F."/>
            <person name="Medeiros M.A."/>
            <person name="Reis M.G."/>
            <person name="Ko A.I."/>
            <person name="Wunder E.A."/>
        </authorList>
    </citation>
    <scope>NUCLEOTIDE SEQUENCE [LARGE SCALE GENOMIC DNA]</scope>
    <source>
        <strain evidence="9 10">B21</strain>
    </source>
</reference>